<name>A0A2I0TYQ0_LIMLA</name>
<dbReference type="AlphaFoldDB" id="A0A2I0TYQ0"/>
<sequence length="202" mass="22516">MNSLYNCLDVREHKIGYSTTDAVWQVIHCIDSSNRILLPPGCGLTNAAQYVLSLHCNTYISVAYKPNSGVIAPAMSMYSQPIIATLSNLSSPPQPLCLTEKHMAQHSPNASSCEWKNRDDESRFSLLHSESSVPANFAFYHFFNDKNVRTCASCSRVINGLQALCSSMARVVIFVLFSKLQARCAQLIVKIVREAELELLIW</sequence>
<dbReference type="EMBL" id="KZ506646">
    <property type="protein sequence ID" value="PKU38823.1"/>
    <property type="molecule type" value="Genomic_DNA"/>
</dbReference>
<proteinExistence type="predicted"/>
<evidence type="ECO:0000313" key="2">
    <source>
        <dbReference type="Proteomes" id="UP000233556"/>
    </source>
</evidence>
<accession>A0A2I0TYQ0</accession>
<dbReference type="Proteomes" id="UP000233556">
    <property type="component" value="Unassembled WGS sequence"/>
</dbReference>
<reference evidence="2" key="2">
    <citation type="submission" date="2017-12" db="EMBL/GenBank/DDBJ databases">
        <title>Genome sequence of the Bar-tailed Godwit (Limosa lapponica baueri).</title>
        <authorList>
            <person name="Lima N.C.B."/>
            <person name="Parody-Merino A.M."/>
            <person name="Battley P.F."/>
            <person name="Fidler A.E."/>
            <person name="Prosdocimi F."/>
        </authorList>
    </citation>
    <scope>NUCLEOTIDE SEQUENCE [LARGE SCALE GENOMIC DNA]</scope>
</reference>
<gene>
    <name evidence="1" type="ORF">llap_10872</name>
</gene>
<organism evidence="1 2">
    <name type="scientific">Limosa lapponica baueri</name>
    <dbReference type="NCBI Taxonomy" id="1758121"/>
    <lineage>
        <taxon>Eukaryota</taxon>
        <taxon>Metazoa</taxon>
        <taxon>Chordata</taxon>
        <taxon>Craniata</taxon>
        <taxon>Vertebrata</taxon>
        <taxon>Euteleostomi</taxon>
        <taxon>Archelosauria</taxon>
        <taxon>Archosauria</taxon>
        <taxon>Dinosauria</taxon>
        <taxon>Saurischia</taxon>
        <taxon>Theropoda</taxon>
        <taxon>Coelurosauria</taxon>
        <taxon>Aves</taxon>
        <taxon>Neognathae</taxon>
        <taxon>Neoaves</taxon>
        <taxon>Charadriiformes</taxon>
        <taxon>Scolopacidae</taxon>
        <taxon>Limosa</taxon>
    </lineage>
</organism>
<reference evidence="2" key="1">
    <citation type="submission" date="2017-11" db="EMBL/GenBank/DDBJ databases">
        <authorList>
            <person name="Lima N.C."/>
            <person name="Parody-Merino A.M."/>
            <person name="Battley P.F."/>
            <person name="Fidler A.E."/>
            <person name="Prosdocimi F."/>
        </authorList>
    </citation>
    <scope>NUCLEOTIDE SEQUENCE [LARGE SCALE GENOMIC DNA]</scope>
</reference>
<protein>
    <submittedName>
        <fullName evidence="1">Uncharacterized protein</fullName>
    </submittedName>
</protein>
<evidence type="ECO:0000313" key="1">
    <source>
        <dbReference type="EMBL" id="PKU38823.1"/>
    </source>
</evidence>
<keyword evidence="2" id="KW-1185">Reference proteome</keyword>